<dbReference type="Proteomes" id="UP001172083">
    <property type="component" value="Unassembled WGS sequence"/>
</dbReference>
<evidence type="ECO:0000313" key="5">
    <source>
        <dbReference type="EMBL" id="MDN5216702.1"/>
    </source>
</evidence>
<evidence type="ECO:0000313" key="6">
    <source>
        <dbReference type="Proteomes" id="UP001172083"/>
    </source>
</evidence>
<name>A0ABT8LFX9_9BACT</name>
<comment type="caution">
    <text evidence="5">The sequence shown here is derived from an EMBL/GenBank/DDBJ whole genome shotgun (WGS) entry which is preliminary data.</text>
</comment>
<comment type="subcellular location">
    <subcellularLocation>
        <location evidence="1">Cell outer membrane</location>
    </subcellularLocation>
</comment>
<dbReference type="InterPro" id="IPR008969">
    <property type="entry name" value="CarboxyPept-like_regulatory"/>
</dbReference>
<feature type="chain" id="PRO_5047492719" evidence="4">
    <location>
        <begin position="22"/>
        <end position="803"/>
    </location>
</feature>
<dbReference type="SUPFAM" id="SSF56935">
    <property type="entry name" value="Porins"/>
    <property type="match status" value="1"/>
</dbReference>
<sequence>MVHLKLLSFLLVIFLLTGYEAASQTQVVKGKILDAKAAYPLIGVTVTLANSDPVIGAVTDSNGNFRLENVPVGRQMFIVQYVGYKSITLPNILVTTGKEVVLAVNMEESVEQLDEIVVTAGSDKDLPNNELAKVSARTFSLEEVTRFSGGRNDVARLATSFAGVSAPDDSRNDIVVRGNSPIGLLWRIEGIPIATTNHFATLGTTGGPVNALNTNLLRTSDFLTGAFPAEYGNANAAVFDVNFRNGNADKHEFTAQMAAFSGLEFMAEGPINKKKEASYLASYRYGIASLAATGTSATPFYQDFSFKVNFGEGKLGKFQLFGLGGISSIDFLGEDIDEDDLFANPNEDAFVDNELGLFGLSHLLRLNKTTFLKSSIGFSTNSNKYQQDNLITNENGEVVNKYRATNADNTENRYTFSTTLNKKFNARWSLRSGLLMEQYGVNFKTTDRDNRVNIPDQNGDGIPDFFNTVRNVDDQYILTQLYSQAEYKFSDVLDATFGIHTQYLDLTEDTSFEPRLALSWQFKPNQRFSVAYGHHQQVVPAPVFFFEETMPDGSSMRTNDDLGFMKSDHFIVGYDRNIGNDWRLKAEAYYQNLYDIPVESTPSSYSVINEGSDFIFEEKQNLVNEGTGFNYGLELTVEKFFSKGYYLLMTTSLYESKYEGSDGIERNTAFNNNLVYNLLFGKEWKFGPGKRNAWTFDTKLTTSGGTPFTPVDLEATRQNAGREVRMDNIAFSERYDSYFRWDVKFGVRLNSARKNVSHQFFIDLQNVTNRENEFVRRYNEVTDEVNIVDQIGFFPDVMYRIQF</sequence>
<dbReference type="Gene3D" id="2.60.40.1120">
    <property type="entry name" value="Carboxypeptidase-like, regulatory domain"/>
    <property type="match status" value="1"/>
</dbReference>
<evidence type="ECO:0000256" key="1">
    <source>
        <dbReference type="ARBA" id="ARBA00004442"/>
    </source>
</evidence>
<keyword evidence="4" id="KW-0732">Signal</keyword>
<dbReference type="Pfam" id="PF13715">
    <property type="entry name" value="CarbopepD_reg_2"/>
    <property type="match status" value="1"/>
</dbReference>
<proteinExistence type="predicted"/>
<evidence type="ECO:0000256" key="3">
    <source>
        <dbReference type="ARBA" id="ARBA00023237"/>
    </source>
</evidence>
<protein>
    <submittedName>
        <fullName evidence="5">Carboxypeptidase-like regulatory domain-containing protein</fullName>
    </submittedName>
</protein>
<gene>
    <name evidence="5" type="ORF">QQ020_31825</name>
</gene>
<organism evidence="5 6">
    <name type="scientific">Agaribacillus aureus</name>
    <dbReference type="NCBI Taxonomy" id="3051825"/>
    <lineage>
        <taxon>Bacteria</taxon>
        <taxon>Pseudomonadati</taxon>
        <taxon>Bacteroidota</taxon>
        <taxon>Cytophagia</taxon>
        <taxon>Cytophagales</taxon>
        <taxon>Splendidivirgaceae</taxon>
        <taxon>Agaribacillus</taxon>
    </lineage>
</organism>
<keyword evidence="3" id="KW-0998">Cell outer membrane</keyword>
<feature type="signal peptide" evidence="4">
    <location>
        <begin position="1"/>
        <end position="21"/>
    </location>
</feature>
<keyword evidence="2" id="KW-0472">Membrane</keyword>
<evidence type="ECO:0000256" key="2">
    <source>
        <dbReference type="ARBA" id="ARBA00023136"/>
    </source>
</evidence>
<evidence type="ECO:0000256" key="4">
    <source>
        <dbReference type="SAM" id="SignalP"/>
    </source>
</evidence>
<reference evidence="5" key="1">
    <citation type="submission" date="2023-06" db="EMBL/GenBank/DDBJ databases">
        <title>Genomic of Agaribacillus aureum.</title>
        <authorList>
            <person name="Wang G."/>
        </authorList>
    </citation>
    <scope>NUCLEOTIDE SEQUENCE</scope>
    <source>
        <strain evidence="5">BMA12</strain>
    </source>
</reference>
<dbReference type="InterPro" id="IPR037066">
    <property type="entry name" value="Plug_dom_sf"/>
</dbReference>
<accession>A0ABT8LFX9</accession>
<dbReference type="Gene3D" id="2.170.130.10">
    <property type="entry name" value="TonB-dependent receptor, plug domain"/>
    <property type="match status" value="1"/>
</dbReference>
<dbReference type="Gene3D" id="2.40.170.20">
    <property type="entry name" value="TonB-dependent receptor, beta-barrel domain"/>
    <property type="match status" value="1"/>
</dbReference>
<dbReference type="InterPro" id="IPR036942">
    <property type="entry name" value="Beta-barrel_TonB_sf"/>
</dbReference>
<dbReference type="SUPFAM" id="SSF49464">
    <property type="entry name" value="Carboxypeptidase regulatory domain-like"/>
    <property type="match status" value="1"/>
</dbReference>
<dbReference type="EMBL" id="JAUJEB010000010">
    <property type="protein sequence ID" value="MDN5216702.1"/>
    <property type="molecule type" value="Genomic_DNA"/>
</dbReference>
<keyword evidence="6" id="KW-1185">Reference proteome</keyword>
<dbReference type="RefSeq" id="WP_346762040.1">
    <property type="nucleotide sequence ID" value="NZ_JAUJEB010000010.1"/>
</dbReference>